<feature type="compositionally biased region" description="Basic residues" evidence="1">
    <location>
        <begin position="668"/>
        <end position="679"/>
    </location>
</feature>
<evidence type="ECO:0000313" key="5">
    <source>
        <dbReference type="Proteomes" id="UP000287352"/>
    </source>
</evidence>
<gene>
    <name evidence="4" type="ORF">KTT_32660</name>
</gene>
<name>A0A402A2N4_9CHLR</name>
<comment type="caution">
    <text evidence="4">The sequence shown here is derived from an EMBL/GenBank/DDBJ whole genome shotgun (WGS) entry which is preliminary data.</text>
</comment>
<keyword evidence="5" id="KW-1185">Reference proteome</keyword>
<dbReference type="RefSeq" id="WP_126580933.1">
    <property type="nucleotide sequence ID" value="NZ_BIFR01000001.1"/>
</dbReference>
<feature type="region of interest" description="Disordered" evidence="1">
    <location>
        <begin position="668"/>
        <end position="688"/>
    </location>
</feature>
<feature type="transmembrane region" description="Helical" evidence="2">
    <location>
        <begin position="594"/>
        <end position="613"/>
    </location>
</feature>
<feature type="transmembrane region" description="Helical" evidence="2">
    <location>
        <begin position="60"/>
        <end position="80"/>
    </location>
</feature>
<dbReference type="PANTHER" id="PTHR37464">
    <property type="entry name" value="BLL2463 PROTEIN"/>
    <property type="match status" value="1"/>
</dbReference>
<dbReference type="AlphaFoldDB" id="A0A402A2N4"/>
<dbReference type="Pfam" id="PF13519">
    <property type="entry name" value="VWA_2"/>
    <property type="match status" value="1"/>
</dbReference>
<dbReference type="InterPro" id="IPR036465">
    <property type="entry name" value="vWFA_dom_sf"/>
</dbReference>
<accession>A0A402A2N4</accession>
<feature type="transmembrane region" description="Helical" evidence="2">
    <location>
        <begin position="6"/>
        <end position="24"/>
    </location>
</feature>
<dbReference type="Gene3D" id="3.40.50.410">
    <property type="entry name" value="von Willebrand factor, type A domain"/>
    <property type="match status" value="1"/>
</dbReference>
<reference evidence="5" key="1">
    <citation type="submission" date="2018-12" db="EMBL/GenBank/DDBJ databases">
        <title>Tengunoibacter tsumagoiensis gen. nov., sp. nov., Dictyobacter kobayashii sp. nov., D. alpinus sp. nov., and D. joshuensis sp. nov. and description of Dictyobacteraceae fam. nov. within the order Ktedonobacterales isolated from Tengu-no-mugimeshi.</title>
        <authorList>
            <person name="Wang C.M."/>
            <person name="Zheng Y."/>
            <person name="Sakai Y."/>
            <person name="Toyoda A."/>
            <person name="Minakuchi Y."/>
            <person name="Abe K."/>
            <person name="Yokota A."/>
            <person name="Yabe S."/>
        </authorList>
    </citation>
    <scope>NUCLEOTIDE SEQUENCE [LARGE SCALE GENOMIC DNA]</scope>
    <source>
        <strain evidence="5">Uno3</strain>
    </source>
</reference>
<dbReference type="PANTHER" id="PTHR37464:SF1">
    <property type="entry name" value="BLL2463 PROTEIN"/>
    <property type="match status" value="1"/>
</dbReference>
<keyword evidence="2" id="KW-0472">Membrane</keyword>
<dbReference type="InterPro" id="IPR024163">
    <property type="entry name" value="Aerotolerance_reg_N"/>
</dbReference>
<dbReference type="EMBL" id="BIFR01000001">
    <property type="protein sequence ID" value="GCE13407.1"/>
    <property type="molecule type" value="Genomic_DNA"/>
</dbReference>
<dbReference type="InterPro" id="IPR002035">
    <property type="entry name" value="VWF_A"/>
</dbReference>
<dbReference type="Pfam" id="PF07584">
    <property type="entry name" value="BatA"/>
    <property type="match status" value="1"/>
</dbReference>
<proteinExistence type="predicted"/>
<organism evidence="4 5">
    <name type="scientific">Tengunoibacter tsumagoiensis</name>
    <dbReference type="NCBI Taxonomy" id="2014871"/>
    <lineage>
        <taxon>Bacteria</taxon>
        <taxon>Bacillati</taxon>
        <taxon>Chloroflexota</taxon>
        <taxon>Ktedonobacteria</taxon>
        <taxon>Ktedonobacterales</taxon>
        <taxon>Dictyobacteraceae</taxon>
        <taxon>Tengunoibacter</taxon>
    </lineage>
</organism>
<evidence type="ECO:0000259" key="3">
    <source>
        <dbReference type="SMART" id="SM00327"/>
    </source>
</evidence>
<feature type="domain" description="VWFA" evidence="3">
    <location>
        <begin position="87"/>
        <end position="308"/>
    </location>
</feature>
<dbReference type="SMART" id="SM00327">
    <property type="entry name" value="VWA"/>
    <property type="match status" value="1"/>
</dbReference>
<evidence type="ECO:0000256" key="2">
    <source>
        <dbReference type="SAM" id="Phobius"/>
    </source>
</evidence>
<keyword evidence="2" id="KW-0812">Transmembrane</keyword>
<evidence type="ECO:0000256" key="1">
    <source>
        <dbReference type="SAM" id="MobiDB-lite"/>
    </source>
</evidence>
<dbReference type="Proteomes" id="UP000287352">
    <property type="component" value="Unassembled WGS sequence"/>
</dbReference>
<protein>
    <recommendedName>
        <fullName evidence="3">VWFA domain-containing protein</fullName>
    </recommendedName>
</protein>
<dbReference type="OrthoDB" id="9780136at2"/>
<sequence length="688" mass="75482">MNLLVPAALAFSAIIPIILLFYFMRPKRQERVIGSTLLWQQAMQDLQASRPWQRLRITPLLLLQLLAAVFIVLVLTRPAIFSPSPISGNTIIILQASASMQATDVAPNRFEDAKRSVTNLIDAIGPGDHISLVTMAHTPHILAAQLQDRGQLLAALQQARVTNQDADLEQAISLAGSMTLGQSGSQILVIGDGHVNTGNQTISSPIPVRYITVGTDAPNVAFQALSARTLQGKLVALAQVANYSHQQRSIPVELYGNTDQSSKLLGVKTITLAPGASSSIQWNDIPATTRFLHARLVSQDAFMVDHEAWAIVGSSLRGKVLLVTKENSYLQAALRLQPNVDLFQITPDKYSSTMSYDLTVFDGFVPPTLPNGNIFVVGPPKGDYLFGKAGDTTGITHLNPGNDTLKLLADVDLSTTHVRSSHLLQPSVWAQSIVVAQETPVLVAGENDNRRIAALGFDLHESDIALQPAFPILIHNLINWFLPPPVSGDGQISSGQTVTMQTWPGADQVTITNPDHQTTKVGPPFPVDPYEKTNAMGIYTVTQQVHGHQLTGAFTVNLFNAVQSRLAPAHALPIQHSTTMTTDSNPITHQLREIWPWIAALLLLILCFEWWLFSRTYAQTASTKNGKTGATRQLAGLERPTQVHKLLAQFQKQWRIRSEEAQRRTRKLRKRLKGRLHRPAKGERNVHV</sequence>
<keyword evidence="2" id="KW-1133">Transmembrane helix</keyword>
<dbReference type="SUPFAM" id="SSF53300">
    <property type="entry name" value="vWA-like"/>
    <property type="match status" value="1"/>
</dbReference>
<evidence type="ECO:0000313" key="4">
    <source>
        <dbReference type="EMBL" id="GCE13407.1"/>
    </source>
</evidence>
<dbReference type="CDD" id="cd00198">
    <property type="entry name" value="vWFA"/>
    <property type="match status" value="1"/>
</dbReference>